<name>A0AAJ7BGL9_CEPCN</name>
<evidence type="ECO:0000256" key="1">
    <source>
        <dbReference type="SAM" id="MobiDB-lite"/>
    </source>
</evidence>
<keyword evidence="3" id="KW-1185">Reference proteome</keyword>
<dbReference type="RefSeq" id="XP_015585199.1">
    <property type="nucleotide sequence ID" value="XM_015729713.2"/>
</dbReference>
<keyword evidence="2" id="KW-1133">Transmembrane helix</keyword>
<evidence type="ECO:0000313" key="3">
    <source>
        <dbReference type="Proteomes" id="UP000694920"/>
    </source>
</evidence>
<feature type="compositionally biased region" description="Polar residues" evidence="1">
    <location>
        <begin position="583"/>
        <end position="593"/>
    </location>
</feature>
<accession>A0AAJ7BGL9</accession>
<dbReference type="Proteomes" id="UP000694920">
    <property type="component" value="Unplaced"/>
</dbReference>
<keyword evidence="2" id="KW-0472">Membrane</keyword>
<organism evidence="3 4">
    <name type="scientific">Cephus cinctus</name>
    <name type="common">Wheat stem sawfly</name>
    <dbReference type="NCBI Taxonomy" id="211228"/>
    <lineage>
        <taxon>Eukaryota</taxon>
        <taxon>Metazoa</taxon>
        <taxon>Ecdysozoa</taxon>
        <taxon>Arthropoda</taxon>
        <taxon>Hexapoda</taxon>
        <taxon>Insecta</taxon>
        <taxon>Pterygota</taxon>
        <taxon>Neoptera</taxon>
        <taxon>Endopterygota</taxon>
        <taxon>Hymenoptera</taxon>
        <taxon>Cephoidea</taxon>
        <taxon>Cephidae</taxon>
        <taxon>Cephus</taxon>
    </lineage>
</organism>
<evidence type="ECO:0000313" key="4">
    <source>
        <dbReference type="RefSeq" id="XP_015585199.1"/>
    </source>
</evidence>
<evidence type="ECO:0000313" key="5">
    <source>
        <dbReference type="RefSeq" id="XP_024936146.1"/>
    </source>
</evidence>
<feature type="compositionally biased region" description="Polar residues" evidence="1">
    <location>
        <begin position="648"/>
        <end position="664"/>
    </location>
</feature>
<dbReference type="GeneID" id="107262964"/>
<feature type="region of interest" description="Disordered" evidence="1">
    <location>
        <begin position="645"/>
        <end position="678"/>
    </location>
</feature>
<feature type="region of interest" description="Disordered" evidence="1">
    <location>
        <begin position="477"/>
        <end position="524"/>
    </location>
</feature>
<dbReference type="AlphaFoldDB" id="A0AAJ7BGL9"/>
<feature type="transmembrane region" description="Helical" evidence="2">
    <location>
        <begin position="16"/>
        <end position="35"/>
    </location>
</feature>
<reference evidence="4 5" key="1">
    <citation type="submission" date="2025-04" db="UniProtKB">
        <authorList>
            <consortium name="RefSeq"/>
        </authorList>
    </citation>
    <scope>IDENTIFICATION</scope>
</reference>
<sequence length="925" mass="102421">MECSVGAPLSTMTTNLLFYIALQFAPVVILAEYVSARLGNFDLPMEKSCIDFEVSDLENYISKVNFMEIPTVEAMAAGFKCPVNALPFGALKSDWLRLLRLYDAQPAGSVLKEKLPRLYRLLVLAYQTMPEKVPVFTEEHVRHTNEFVNSTDSTPIIYGRQPEASALPASRTISIISDLTQNQNSLESNNEFKGTTLDLEERSLRNTRNTDDYGISKISYTQESTRISDEGFEETSEIVSKFQTSESTRDFNQYRSSPSVLIKKLKTTDTENDVGRITDEMKSLSSTSAIDTDIRKNVIVENVLDISSVSFTEKSNALDNVDGEAIATTKWIEEITMTRKRGYLGTVDNDDKEEDLTNTTISGNDIINETNILILVTPDKQEDINEKIKATTDGKTLKEMIKQNNYFDADNLTGSTSPIRENQVIKSLGTTVTVPPDDITSLTFASNYKYDKDPSSGSPRYYSTPLFPASKIYSMTGSVQEETSRTTEGIPKDNGSRSTSGEDYYSEVDSKYSPASSSSDELDVSGIKTVTDVSLEDPHTSGERKTITMDTELTAKEFEKFTVEELVTGTVPGVITSRESEGESLSQNASSEVSLKEELTSPRWPTYESTDLSYSRTETILAVGSQGAGTGSSITGSFFSPGLKGTSPGLTGSDFTSRTSSISPSEALDYSDESTTSVPRLDEKVSEMDSNGIGYFTDNTGSTMSSFDIIDKESSLPSEGIQVGDVNERTNKSLETKSEITTSKSLTEVKYVTSKNNPTTTVTFKETKGSVNPSTRLWRNNSQNFKTNNNHPQFFTSISLGRNVTGTGQESKKNRNVLPFVLKKVPSRNIQRYQGTPLSILTYNVKRPASSSTLDENGEEVVFVPRGSSGIRVPLLTRKRSESNANVERQYRWFFKEGGKLDENERRKPQDLPERVIPIACRNEE</sequence>
<dbReference type="KEGG" id="ccin:107262964"/>
<gene>
    <name evidence="4 5" type="primary">LOC107262964</name>
</gene>
<proteinExistence type="predicted"/>
<dbReference type="RefSeq" id="XP_024936146.1">
    <property type="nucleotide sequence ID" value="XM_025080378.1"/>
</dbReference>
<feature type="compositionally biased region" description="Basic and acidic residues" evidence="1">
    <location>
        <begin position="482"/>
        <end position="495"/>
    </location>
</feature>
<feature type="region of interest" description="Disordered" evidence="1">
    <location>
        <begin position="578"/>
        <end position="597"/>
    </location>
</feature>
<evidence type="ECO:0000256" key="2">
    <source>
        <dbReference type="SAM" id="Phobius"/>
    </source>
</evidence>
<keyword evidence="2" id="KW-0812">Transmembrane</keyword>
<protein>
    <submittedName>
        <fullName evidence="4 5">Uncharacterized protein LOC107262964 isoform X1</fullName>
    </submittedName>
</protein>